<dbReference type="Pfam" id="PF13379">
    <property type="entry name" value="NMT1_2"/>
    <property type="match status" value="2"/>
</dbReference>
<dbReference type="PANTHER" id="PTHR30024:SF47">
    <property type="entry name" value="TAURINE-BINDING PERIPLASMIC PROTEIN"/>
    <property type="match status" value="1"/>
</dbReference>
<dbReference type="Proteomes" id="UP000752814">
    <property type="component" value="Unassembled WGS sequence"/>
</dbReference>
<reference evidence="5" key="1">
    <citation type="submission" date="2016-03" db="EMBL/GenBank/DDBJ databases">
        <authorList>
            <person name="Borrel G."/>
            <person name="Mccann A."/>
            <person name="O'Toole P.W."/>
        </authorList>
    </citation>
    <scope>NUCLEOTIDE SEQUENCE</scope>
    <source>
        <strain evidence="5">183</strain>
    </source>
</reference>
<keyword evidence="4" id="KW-1133">Transmembrane helix</keyword>
<dbReference type="Gene3D" id="3.40.190.10">
    <property type="entry name" value="Periplasmic binding protein-like II"/>
    <property type="match status" value="2"/>
</dbReference>
<dbReference type="AlphaFoldDB" id="A0A8J8PGF6"/>
<comment type="similarity">
    <text evidence="2">Belongs to the bacterial solute-binding protein SsuA/TauA family.</text>
</comment>
<dbReference type="PANTHER" id="PTHR30024">
    <property type="entry name" value="ALIPHATIC SULFONATES-BINDING PROTEIN-RELATED"/>
    <property type="match status" value="1"/>
</dbReference>
<evidence type="ECO:0000256" key="3">
    <source>
        <dbReference type="ARBA" id="ARBA00022729"/>
    </source>
</evidence>
<comment type="subcellular location">
    <subcellularLocation>
        <location evidence="1">Periplasm</location>
    </subcellularLocation>
</comment>
<accession>A0A8J8PGF6</accession>
<dbReference type="GO" id="GO:0042597">
    <property type="term" value="C:periplasmic space"/>
    <property type="evidence" value="ECO:0007669"/>
    <property type="project" value="UniProtKB-SubCell"/>
</dbReference>
<dbReference type="SUPFAM" id="SSF53850">
    <property type="entry name" value="Periplasmic binding protein-like II"/>
    <property type="match status" value="2"/>
</dbReference>
<evidence type="ECO:0000256" key="1">
    <source>
        <dbReference type="ARBA" id="ARBA00004418"/>
    </source>
</evidence>
<dbReference type="EMBL" id="LVVT01000007">
    <property type="protein sequence ID" value="TQS83972.1"/>
    <property type="molecule type" value="Genomic_DNA"/>
</dbReference>
<keyword evidence="4" id="KW-0472">Membrane</keyword>
<gene>
    <name evidence="5" type="ORF">A3207_06515</name>
</gene>
<protein>
    <submittedName>
        <fullName evidence="5">Uncharacterized protein</fullName>
    </submittedName>
</protein>
<evidence type="ECO:0000256" key="2">
    <source>
        <dbReference type="ARBA" id="ARBA00010742"/>
    </source>
</evidence>
<name>A0A8J8PGF6_9ARCH</name>
<evidence type="ECO:0000313" key="5">
    <source>
        <dbReference type="EMBL" id="TQS83972.1"/>
    </source>
</evidence>
<feature type="transmembrane region" description="Helical" evidence="4">
    <location>
        <begin position="5"/>
        <end position="25"/>
    </location>
</feature>
<organism evidence="5 6">
    <name type="scientific">Candidatus Methanomassiliicoccus intestinalis</name>
    <dbReference type="NCBI Taxonomy" id="1406512"/>
    <lineage>
        <taxon>Archaea</taxon>
        <taxon>Methanobacteriati</taxon>
        <taxon>Thermoplasmatota</taxon>
        <taxon>Thermoplasmata</taxon>
        <taxon>Methanomassiliicoccales</taxon>
        <taxon>Methanomassiliicoccaceae</taxon>
        <taxon>Methanomassiliicoccus</taxon>
    </lineage>
</organism>
<keyword evidence="3" id="KW-0732">Signal</keyword>
<evidence type="ECO:0000313" key="6">
    <source>
        <dbReference type="Proteomes" id="UP000752814"/>
    </source>
</evidence>
<evidence type="ECO:0000256" key="4">
    <source>
        <dbReference type="SAM" id="Phobius"/>
    </source>
</evidence>
<keyword evidence="4" id="KW-0812">Transmembrane</keyword>
<proteinExistence type="inferred from homology"/>
<comment type="caution">
    <text evidence="5">The sequence shown here is derived from an EMBL/GenBank/DDBJ whole genome shotgun (WGS) entry which is preliminary data.</text>
</comment>
<sequence>MDKRAVLAVVVVIAVVIVGVAGYVFTRGDNSGAIQYTEVAPGKQLDAIREGKIDAGVLWEPYATAAEMSGDAEVVAWSEDFWSGHPCCVIAVDNEFAQKNPDAVIAFLAAQIKALNWINEAMDANSPNHQALIEITKGHTGLKNDADIMASLEHMELTYEMNNNVANGERGFNDWLEYYVEEFINQDIIYEKDLKAQGCNSSKEFIDKVVNGEYLSDAKNLSDDYAGLSTKVTMRVGQLNGDLHQLALVVAMSPLAGENGESMLDQLNINAVSTTKYAAGGNIMSAFIGGELDIAYVGSPPVIQYSAKHSELDVSIIACANTNGSAVIAKTGMFDENMSLEEKIKGLEGKVVGIPLGSIQYLMLLYLGKTYGVDVSAWS</sequence>
<dbReference type="RefSeq" id="WP_400194508.1">
    <property type="nucleotide sequence ID" value="NZ_CAYAYE010000042.1"/>
</dbReference>